<dbReference type="GO" id="GO:0005737">
    <property type="term" value="C:cytoplasm"/>
    <property type="evidence" value="ECO:0007669"/>
    <property type="project" value="TreeGrafter"/>
</dbReference>
<sequence length="1444" mass="162221">MRDFLWNGLENTPGIHLVAWKVLCLPKKGGGLGIRDLVLFNKALLGKCLWRFALGEDKLWCRVLRGKYGTLSGDWKTKVITHSYGTGLWKGIMKIAGTLPLPEDSGPLRLGEGRKIGNWKHSLSSSVCCKKCSPIVGKLTSGGGRGKAKVVSQCLPSIIRSRVWVTPTSLGKGYGRSPSPPGLGTRSNALSKPLDSEIPPFSLPSSQGIADKAATTKPANFQVPKRTRSPPLPSTDQVFQVSSSAQDDVERELQAKAKRLARFKVELSQPVQSTSGIGNQNVSVSRHDQSLAERRKSMGERSTDMAGDFPNSNVLSEYEGPESSSIITGLCPDMCPESERAERERKGDLDLYERLDGDRNRTSQSLAIKKYTRTAEREADLIRPMPILQKTIDYLLYLLDQPYDDKFLCLYNFLWDRMRAIRMDLRMQHIFNLDAITMLEQMIRLHIIAMHELCEYTKGEGFSEGFDAHLNIEQMNKTSVELFQLYDDHRKKGVQVPTEKEFRGYYALLKLDKHPGYKVEPAELSLDLSKMTPEIRQTPEVLFARDVASCEPRHLLLYIVVYKITRVSQLHKLPKWLAMEEEDIENLLEYHGFLIKEYEEPYMVKEGSFLNRSKEVPLVQVCEQQQKPDLFVSTVSLALDEKIADYEVVPSPKDGTQVKPVVKALGIGQQFGDGTQLAAASPLSWDFTLAHNSPKSQQARVRTSGKPNYDTIFRNSLERNTHSDMKAIPSQIMLDKVDQEKFVRAELDSTVDNSVPHEVSIEDLEHEEHTDSHQDVETEETEPSYRDEEVAVAKLKLIIRIWKHRSLKKRKLREQRQLAAMAALNSLSLGPQIRQDMGPQIGKDRDQPSTSSKFNIDRVMYERSERHERSWSRLNVSDVIAGTLTGRNPAAKCLCWKIILYSPTDNPGGAKLRQANQVAHFTAGLWLLSKLMPTRKDDDDDLILSSPGLSIWRKRVRSLSGGDLTCCLSIVKDAKLDNMNETVLGASAVLFLVSESISLEIQKSRLHNLLMSLPSGSCLPLLIIIDSHEENSDSSAIMSEKLGLHDIDKSWVTNFTIVFLAENTKLEECDAFFSDEKLREGLQWLASESPLQPVVSCVKTRKLLLTHLSSSLVVLDDMGVYEVGPEQCISAFNKALHQVVEKIATAADANPISWPCPEIALLEKTSNEYEVVKYLPDIGWSSLEKIELLISALRGSELPRFQEDISWLYRGSKLGREIENQRLQLENCLIRYLTESSKMMGPSLATNEARVMLQKGAWLEHHNSTYYIVPYWAMLFQRVFNWRLMSLSNGAISTAYVLEQHDMDVSTSPSRVDKLGLDGSVSSPYYLIHPSLDEMVEVGCGSIASSNDHSEAEFFQPPQGMVPNGSTVQATNASNAMQGEMRFSQDDNLAEANNNNYVVHRSIDSSSGLVVATKAAKESDNLRKLLKQCNILQDTIDEKLSVYF</sequence>
<dbReference type="Gene3D" id="1.25.40.990">
    <property type="match status" value="1"/>
</dbReference>
<feature type="region of interest" description="Disordered" evidence="1">
    <location>
        <begin position="272"/>
        <end position="311"/>
    </location>
</feature>
<dbReference type="GO" id="GO:0006406">
    <property type="term" value="P:mRNA export from nucleus"/>
    <property type="evidence" value="ECO:0007669"/>
    <property type="project" value="TreeGrafter"/>
</dbReference>
<dbReference type="InterPro" id="IPR005062">
    <property type="entry name" value="SAC3/GANP/THP3_conserved"/>
</dbReference>
<dbReference type="InterPro" id="IPR045107">
    <property type="entry name" value="SAC3/GANP/THP3"/>
</dbReference>
<gene>
    <name evidence="3" type="ORF">Acr_03g0019660</name>
</gene>
<protein>
    <submittedName>
        <fullName evidence="3">SAC3/GANP/Nin1/mts3/eIF-3 p25 family</fullName>
    </submittedName>
</protein>
<dbReference type="GO" id="GO:0070390">
    <property type="term" value="C:transcription export complex 2"/>
    <property type="evidence" value="ECO:0007669"/>
    <property type="project" value="TreeGrafter"/>
</dbReference>
<feature type="compositionally biased region" description="Polar residues" evidence="1">
    <location>
        <begin position="234"/>
        <end position="245"/>
    </location>
</feature>
<name>A0A7J0EFQ5_9ERIC</name>
<feature type="domain" description="SAC3/GANP/THP3 conserved" evidence="2">
    <location>
        <begin position="334"/>
        <end position="551"/>
    </location>
</feature>
<dbReference type="EMBL" id="BJWL01000003">
    <property type="protein sequence ID" value="GFY85192.1"/>
    <property type="molecule type" value="Genomic_DNA"/>
</dbReference>
<organism evidence="3 4">
    <name type="scientific">Actinidia rufa</name>
    <dbReference type="NCBI Taxonomy" id="165716"/>
    <lineage>
        <taxon>Eukaryota</taxon>
        <taxon>Viridiplantae</taxon>
        <taxon>Streptophyta</taxon>
        <taxon>Embryophyta</taxon>
        <taxon>Tracheophyta</taxon>
        <taxon>Spermatophyta</taxon>
        <taxon>Magnoliopsida</taxon>
        <taxon>eudicotyledons</taxon>
        <taxon>Gunneridae</taxon>
        <taxon>Pentapetalae</taxon>
        <taxon>asterids</taxon>
        <taxon>Ericales</taxon>
        <taxon>Actinidiaceae</taxon>
        <taxon>Actinidia</taxon>
    </lineage>
</organism>
<feature type="region of interest" description="Disordered" evidence="1">
    <location>
        <begin position="761"/>
        <end position="785"/>
    </location>
</feature>
<dbReference type="Proteomes" id="UP000585474">
    <property type="component" value="Unassembled WGS sequence"/>
</dbReference>
<evidence type="ECO:0000313" key="3">
    <source>
        <dbReference type="EMBL" id="GFY85192.1"/>
    </source>
</evidence>
<reference evidence="3 4" key="1">
    <citation type="submission" date="2019-07" db="EMBL/GenBank/DDBJ databases">
        <title>De Novo Assembly of kiwifruit Actinidia rufa.</title>
        <authorList>
            <person name="Sugita-Konishi S."/>
            <person name="Sato K."/>
            <person name="Mori E."/>
            <person name="Abe Y."/>
            <person name="Kisaki G."/>
            <person name="Hamano K."/>
            <person name="Suezawa K."/>
            <person name="Otani M."/>
            <person name="Fukuda T."/>
            <person name="Manabe T."/>
            <person name="Gomi K."/>
            <person name="Tabuchi M."/>
            <person name="Akimitsu K."/>
            <person name="Kataoka I."/>
        </authorList>
    </citation>
    <scope>NUCLEOTIDE SEQUENCE [LARGE SCALE GENOMIC DNA]</scope>
    <source>
        <strain evidence="4">cv. Fuchu</strain>
    </source>
</reference>
<dbReference type="OrthoDB" id="21502at2759"/>
<evidence type="ECO:0000256" key="1">
    <source>
        <dbReference type="SAM" id="MobiDB-lite"/>
    </source>
</evidence>
<evidence type="ECO:0000313" key="4">
    <source>
        <dbReference type="Proteomes" id="UP000585474"/>
    </source>
</evidence>
<accession>A0A7J0EFQ5</accession>
<feature type="compositionally biased region" description="Basic and acidic residues" evidence="1">
    <location>
        <begin position="285"/>
        <end position="303"/>
    </location>
</feature>
<feature type="compositionally biased region" description="Basic and acidic residues" evidence="1">
    <location>
        <begin position="766"/>
        <end position="776"/>
    </location>
</feature>
<keyword evidence="4" id="KW-1185">Reference proteome</keyword>
<proteinExistence type="predicted"/>
<feature type="region of interest" description="Disordered" evidence="1">
    <location>
        <begin position="169"/>
        <end position="245"/>
    </location>
</feature>
<dbReference type="PANTHER" id="PTHR12436:SF17">
    <property type="entry name" value="SAC3 FAMILY PROTEIN B"/>
    <property type="match status" value="1"/>
</dbReference>
<evidence type="ECO:0000259" key="2">
    <source>
        <dbReference type="Pfam" id="PF03399"/>
    </source>
</evidence>
<feature type="compositionally biased region" description="Polar residues" evidence="1">
    <location>
        <begin position="272"/>
        <end position="284"/>
    </location>
</feature>
<comment type="caution">
    <text evidence="3">The sequence shown here is derived from an EMBL/GenBank/DDBJ whole genome shotgun (WGS) entry which is preliminary data.</text>
</comment>
<dbReference type="PANTHER" id="PTHR12436">
    <property type="entry name" value="80 KDA MCM3-ASSOCIATED PROTEIN"/>
    <property type="match status" value="1"/>
</dbReference>
<dbReference type="Pfam" id="PF03399">
    <property type="entry name" value="SAC3_GANP"/>
    <property type="match status" value="1"/>
</dbReference>